<sequence length="790" mass="86545">MAEPPVSEPLPNRVPPTTRTIEDDHVQCNWGVLPREAIPYAHRPVLAPSEPVLKNLSKLALIAPGKQGLSASQRLITSAVRCRTGNNSAVVLEEDMQKAVNDMYKLLCAVGEIGKVRRQHGKLFKHSFDSLGDPFDWPFEIVMALWDLIKLTGTDFSRAEEAASYVNQHFNSRIQKDVNSSKLIIESDIREAIDSLKDAPVRDPDTTLATPNAVSDTDNNTYFCTTGSNFVPCLPPLEILICIGETYYMAKKRRSTSSPDGPPVIMSYEMASKGMYHDNAGSKNLGTFVRFNRRNWSYKHFWTNWYAISTMEVRFGKSFYEIFECPDIQASQALRIAEGILFTLRNITAGHQISNIETLRKVCNDFFTKYPHLFEWYRCLTTDNVVTLEKALDDAKDPDDEGVKYKGWPSLGGAAAGPATVVQGPAPIKHRRPRELSPPDASEQPVPKRTRGGLDASARATYVANLIPEMDMLPTSFTRGASHRRASGASATAPVAIMYQGGSLGLARNNGNGETADTTAGANRPRASSLASRNNTTAGSHRSQSARASERRRPMHLSEDPGVTTQATDGATATHLSEDPGVTTQATNDDTATHISENPGTTTQAANDDTAMHVDNATPAAEDEVAPGPSAQRDNDAIDTAASGTNVTTGAQSNNDQSGDAVMQNALQSVQALNKLYADTKLRAERAERARDFARAQIGELKRRTQLAEERAGLAEDNAEVAEKRAEEAEKKANEAAKIHEQATERLRSADERTKEVEAKAKQCEKSEAKLKKMTEQFRSFSLAFEEDLS</sequence>
<name>A0A0G2GGK6_9PEZI</name>
<feature type="region of interest" description="Disordered" evidence="1">
    <location>
        <begin position="416"/>
        <end position="457"/>
    </location>
</feature>
<dbReference type="SUPFAM" id="SSF57997">
    <property type="entry name" value="Tropomyosin"/>
    <property type="match status" value="1"/>
</dbReference>
<feature type="region of interest" description="Disordered" evidence="1">
    <location>
        <begin position="743"/>
        <end position="762"/>
    </location>
</feature>
<feature type="compositionally biased region" description="Basic and acidic residues" evidence="1">
    <location>
        <begin position="721"/>
        <end position="738"/>
    </location>
</feature>
<evidence type="ECO:0000256" key="1">
    <source>
        <dbReference type="SAM" id="MobiDB-lite"/>
    </source>
</evidence>
<feature type="compositionally biased region" description="Polar residues" evidence="1">
    <location>
        <begin position="529"/>
        <end position="539"/>
    </location>
</feature>
<accession>A0A0G2GGK6</accession>
<proteinExistence type="predicted"/>
<organism evidence="2 3">
    <name type="scientific">Diplodia seriata</name>
    <dbReference type="NCBI Taxonomy" id="420778"/>
    <lineage>
        <taxon>Eukaryota</taxon>
        <taxon>Fungi</taxon>
        <taxon>Dikarya</taxon>
        <taxon>Ascomycota</taxon>
        <taxon>Pezizomycotina</taxon>
        <taxon>Dothideomycetes</taxon>
        <taxon>Dothideomycetes incertae sedis</taxon>
        <taxon>Botryosphaeriales</taxon>
        <taxon>Botryosphaeriaceae</taxon>
        <taxon>Diplodia</taxon>
    </lineage>
</organism>
<feature type="region of interest" description="Disordered" evidence="1">
    <location>
        <begin position="508"/>
        <end position="608"/>
    </location>
</feature>
<feature type="compositionally biased region" description="Polar residues" evidence="1">
    <location>
        <begin position="642"/>
        <end position="658"/>
    </location>
</feature>
<dbReference type="Proteomes" id="UP000034182">
    <property type="component" value="Unassembled WGS sequence"/>
</dbReference>
<feature type="region of interest" description="Disordered" evidence="1">
    <location>
        <begin position="715"/>
        <end position="738"/>
    </location>
</feature>
<feature type="compositionally biased region" description="Polar residues" evidence="1">
    <location>
        <begin position="582"/>
        <end position="607"/>
    </location>
</feature>
<feature type="region of interest" description="Disordered" evidence="1">
    <location>
        <begin position="621"/>
        <end position="658"/>
    </location>
</feature>
<feature type="compositionally biased region" description="Polar residues" evidence="1">
    <location>
        <begin position="509"/>
        <end position="521"/>
    </location>
</feature>
<comment type="caution">
    <text evidence="2">The sequence shown here is derived from an EMBL/GenBank/DDBJ whole genome shotgun (WGS) entry which is preliminary data.</text>
</comment>
<gene>
    <name evidence="2" type="ORF">UCDDS831_g07217</name>
</gene>
<feature type="compositionally biased region" description="Basic and acidic residues" evidence="1">
    <location>
        <begin position="548"/>
        <end position="559"/>
    </location>
</feature>
<evidence type="ECO:0000313" key="3">
    <source>
        <dbReference type="Proteomes" id="UP000034182"/>
    </source>
</evidence>
<protein>
    <submittedName>
        <fullName evidence="2">Uncharacterized protein</fullName>
    </submittedName>
</protein>
<evidence type="ECO:0000313" key="2">
    <source>
        <dbReference type="EMBL" id="KKY16125.1"/>
    </source>
</evidence>
<dbReference type="AlphaFoldDB" id="A0A0G2GGK6"/>
<feature type="compositionally biased region" description="Polar residues" evidence="1">
    <location>
        <begin position="563"/>
        <end position="575"/>
    </location>
</feature>
<dbReference type="EMBL" id="LAQI01000174">
    <property type="protein sequence ID" value="KKY16125.1"/>
    <property type="molecule type" value="Genomic_DNA"/>
</dbReference>
<reference evidence="2 3" key="1">
    <citation type="submission" date="2015-03" db="EMBL/GenBank/DDBJ databases">
        <authorList>
            <person name="Morales-Cruz A."/>
            <person name="Amrine K.C."/>
            <person name="Cantu D."/>
        </authorList>
    </citation>
    <scope>NUCLEOTIDE SEQUENCE [LARGE SCALE GENOMIC DNA]</scope>
    <source>
        <strain evidence="2">DS831</strain>
    </source>
</reference>
<reference evidence="2 3" key="2">
    <citation type="submission" date="2015-05" db="EMBL/GenBank/DDBJ databases">
        <title>Distinctive expansion of gene families associated with plant cell wall degradation and secondary metabolism in the genomes of grapevine trunk pathogens.</title>
        <authorList>
            <person name="Lawrence D.P."/>
            <person name="Travadon R."/>
            <person name="Rolshausen P.E."/>
            <person name="Baumgartner K."/>
        </authorList>
    </citation>
    <scope>NUCLEOTIDE SEQUENCE [LARGE SCALE GENOMIC DNA]</scope>
    <source>
        <strain evidence="2">DS831</strain>
    </source>
</reference>